<evidence type="ECO:0000313" key="5">
    <source>
        <dbReference type="Proteomes" id="UP001152797"/>
    </source>
</evidence>
<dbReference type="EMBL" id="CAMXCT020001229">
    <property type="protein sequence ID" value="CAL1141466.1"/>
    <property type="molecule type" value="Genomic_DNA"/>
</dbReference>
<feature type="non-terminal residue" evidence="2">
    <location>
        <position position="1"/>
    </location>
</feature>
<feature type="compositionally biased region" description="Basic residues" evidence="1">
    <location>
        <begin position="723"/>
        <end position="742"/>
    </location>
</feature>
<dbReference type="EMBL" id="CAMXCT010001229">
    <property type="protein sequence ID" value="CAI3988091.1"/>
    <property type="molecule type" value="Genomic_DNA"/>
</dbReference>
<evidence type="ECO:0000313" key="2">
    <source>
        <dbReference type="EMBL" id="CAI3988091.1"/>
    </source>
</evidence>
<proteinExistence type="predicted"/>
<feature type="compositionally biased region" description="Polar residues" evidence="1">
    <location>
        <begin position="8"/>
        <end position="17"/>
    </location>
</feature>
<evidence type="ECO:0000256" key="1">
    <source>
        <dbReference type="SAM" id="MobiDB-lite"/>
    </source>
</evidence>
<evidence type="ECO:0000313" key="4">
    <source>
        <dbReference type="EMBL" id="CAL4775403.1"/>
    </source>
</evidence>
<keyword evidence="5" id="KW-1185">Reference proteome</keyword>
<dbReference type="Proteomes" id="UP001152797">
    <property type="component" value="Unassembled WGS sequence"/>
</dbReference>
<feature type="region of interest" description="Disordered" evidence="1">
    <location>
        <begin position="721"/>
        <end position="748"/>
    </location>
</feature>
<sequence>MGFPPWPSTASTNSLHSRAQAAERSAEDIEAPVANGFRVLPENRSIEVEEQNVAPFSVPQEVLSFQPDDQAVFARFMNGDCERKLHCNIELLADELEAEKPRIYGSGQRLIAPAPGPGGQDLRIRLAGYRTHTACSDPGPEGERAEPWSSQWRAELVGACTPEQLLDLDLSPLESWVPRLSACGEWSPLARLGRGLRAGVAARIRLSGESTAVCESPRLAVQNRTYVVLRAAPPHASGWTTSYNIYVSKVRGSAGERFHRDSVSHAFASRAEASAYVLGAGCSWPPEYQGDTVLFKSVAYLVKCRSGGFMFLVPDVPEVTDFVTAQEDVFGCRTCTVTVELPRGKRTSEENAVLVDATWDHVSSFTRWSPLRGDEVETVHRFYVGQSAGRPSAEAVMAAADAWIHDAMDDDTAGDYVTGDSGLEGFAEPPDSAAPPHGGTVEQDAVLQMQQRILELETRLGTLQGSAALHATPKAGGLQLLSSPSQPADAQVLQRLRALAGSGPGRLGAHERTARAERPEVAFDNALQEEMLGATEEDELHEALATTLEEVQDPMQRLLVLQTQQLSMLSKHLTAKNLDPIQKALGGSDASGSSSSGVRGCLARDAFLKMSQDLPRLASVGEQQILTDLGLQAPVGARSGNRELQGFAMKGMTFVDQASIDAGRTQLAWLLTGLPEPNYQVCQRNKQRAQLQPFSKLTSATAVAANVSYLKDLDFLEGDTKAKKERQGKRKGVSQPSRRRGHYSSELKSEAVHPELLSHDDLCGMHSGSTKLLSDFEVPATIQCIEIMRVVLQLVGQSHSGLGEFLRRSLFRRKSSAPRHVCGSCTSADLWPCPPPLWRWTGPAKLSPGRRKRRKFLETRAKLLQVVIIVLNWLSLGYPKYPSTVCELGAKISDQQHAMIERLESLVGYFLLAEPVAAAELGRAGEKLSKICDAVIQLPSTVPDISWDEMASFLDMIHRDFDPYSSTAAAPDQQTHHDASGEPVPDQNRQLGVDVPLSVSPAKPVIAERIKWKLGPTFNPEPFLVDPVVQAAFKDPDVLRKPATDWPAKRRARVHCDRAELKKLAEKWDKLGACALIPVHCDVFMMDASPFGGALCRTRVGAFAAEEMWRHTEQRGYYTALQHGAREVLHEKGLDHEETFGPPSEQTVDFAVSLSPAPLWPGVEDVTFDCIELFSGSGNWSKAHAAEGFRVHPGIERGATGVSFGDLMDPVTFRKTAALAASGKVKEWHAGPPCWSFGTLRRPRLRSKMFPAGFNPSDPVTYEQTILAMRTAFILTLALLS</sequence>
<gene>
    <name evidence="2" type="ORF">C1SCF055_LOCUS15313</name>
</gene>
<reference evidence="3" key="2">
    <citation type="submission" date="2024-04" db="EMBL/GenBank/DDBJ databases">
        <authorList>
            <person name="Chen Y."/>
            <person name="Shah S."/>
            <person name="Dougan E. K."/>
            <person name="Thang M."/>
            <person name="Chan C."/>
        </authorList>
    </citation>
    <scope>NUCLEOTIDE SEQUENCE [LARGE SCALE GENOMIC DNA]</scope>
</reference>
<dbReference type="EMBL" id="CAMXCT030001229">
    <property type="protein sequence ID" value="CAL4775403.1"/>
    <property type="molecule type" value="Genomic_DNA"/>
</dbReference>
<feature type="region of interest" description="Disordered" evidence="1">
    <location>
        <begin position="1"/>
        <end position="28"/>
    </location>
</feature>
<evidence type="ECO:0000313" key="3">
    <source>
        <dbReference type="EMBL" id="CAL1141466.1"/>
    </source>
</evidence>
<feature type="region of interest" description="Disordered" evidence="1">
    <location>
        <begin position="965"/>
        <end position="990"/>
    </location>
</feature>
<accession>A0A9P1CD45</accession>
<feature type="region of interest" description="Disordered" evidence="1">
    <location>
        <begin position="418"/>
        <end position="439"/>
    </location>
</feature>
<reference evidence="2" key="1">
    <citation type="submission" date="2022-10" db="EMBL/GenBank/DDBJ databases">
        <authorList>
            <person name="Chen Y."/>
            <person name="Dougan E. K."/>
            <person name="Chan C."/>
            <person name="Rhodes N."/>
            <person name="Thang M."/>
        </authorList>
    </citation>
    <scope>NUCLEOTIDE SEQUENCE</scope>
</reference>
<comment type="caution">
    <text evidence="2">The sequence shown here is derived from an EMBL/GenBank/DDBJ whole genome shotgun (WGS) entry which is preliminary data.</text>
</comment>
<organism evidence="2">
    <name type="scientific">Cladocopium goreaui</name>
    <dbReference type="NCBI Taxonomy" id="2562237"/>
    <lineage>
        <taxon>Eukaryota</taxon>
        <taxon>Sar</taxon>
        <taxon>Alveolata</taxon>
        <taxon>Dinophyceae</taxon>
        <taxon>Suessiales</taxon>
        <taxon>Symbiodiniaceae</taxon>
        <taxon>Cladocopium</taxon>
    </lineage>
</organism>
<protein>
    <submittedName>
        <fullName evidence="4">Potassium voltage-gated channel subfamily C member 2</fullName>
    </submittedName>
</protein>
<name>A0A9P1CD45_9DINO</name>